<dbReference type="InterPro" id="IPR001638">
    <property type="entry name" value="Solute-binding_3/MltF_N"/>
</dbReference>
<dbReference type="EMBL" id="JAGVSK010000004">
    <property type="protein sequence ID" value="MBS2994000.1"/>
    <property type="molecule type" value="Genomic_DNA"/>
</dbReference>
<evidence type="ECO:0000256" key="1">
    <source>
        <dbReference type="ARBA" id="ARBA00022729"/>
    </source>
</evidence>
<evidence type="ECO:0000259" key="2">
    <source>
        <dbReference type="Pfam" id="PF00497"/>
    </source>
</evidence>
<keyword evidence="4" id="KW-1185">Reference proteome</keyword>
<accession>A0ABS5LLJ8</accession>
<dbReference type="PANTHER" id="PTHR35936">
    <property type="entry name" value="MEMBRANE-BOUND LYTIC MUREIN TRANSGLYCOSYLASE F"/>
    <property type="match status" value="1"/>
</dbReference>
<dbReference type="Gene3D" id="3.40.190.10">
    <property type="entry name" value="Periplasmic binding protein-like II"/>
    <property type="match status" value="2"/>
</dbReference>
<dbReference type="Pfam" id="PF00497">
    <property type="entry name" value="SBP_bac_3"/>
    <property type="match status" value="1"/>
</dbReference>
<dbReference type="Proteomes" id="UP000678347">
    <property type="component" value="Unassembled WGS sequence"/>
</dbReference>
<reference evidence="3" key="1">
    <citation type="submission" date="2021-04" db="EMBL/GenBank/DDBJ databases">
        <title>Sandalwood Spike Disease Phytoplasma.</title>
        <authorList>
            <person name="Tiwarekar B."/>
            <person name="Kirdat K."/>
            <person name="Sundarraj R."/>
            <person name="Yadav A."/>
        </authorList>
    </citation>
    <scope>NUCLEOTIDE SEQUENCE [LARGE SCALE GENOMIC DNA]</scope>
    <source>
        <strain evidence="3">SW86</strain>
    </source>
</reference>
<proteinExistence type="predicted"/>
<dbReference type="RefSeq" id="WP_212509084.1">
    <property type="nucleotide sequence ID" value="NZ_JAGVSK010000004.1"/>
</dbReference>
<comment type="caution">
    <text evidence="3">The sequence shown here is derived from an EMBL/GenBank/DDBJ whole genome shotgun (WGS) entry which is preliminary data.</text>
</comment>
<sequence length="153" mass="17278">MEHLNTSDSLKAKNKENIAGFEISLIKKIADKLNLELEINVLDFEGVLAALNQEKIDVAITCMSITEERSKKLDHSKAYIQAQTSMIVRRNDKRFEGLIQKEEINFEGFCDELKKIATPNEPIQFVTFQNTAAIPVIEKNSSANKYARITATC</sequence>
<name>A0ABS5LLJ8_9MOLU</name>
<dbReference type="SUPFAM" id="SSF53850">
    <property type="entry name" value="Periplasmic binding protein-like II"/>
    <property type="match status" value="1"/>
</dbReference>
<protein>
    <submittedName>
        <fullName evidence="3">Transporter substrate-binding domain-containing protein</fullName>
    </submittedName>
</protein>
<keyword evidence="1" id="KW-0732">Signal</keyword>
<dbReference type="PANTHER" id="PTHR35936:SF17">
    <property type="entry name" value="ARGININE-BINDING EXTRACELLULAR PROTEIN ARTP"/>
    <property type="match status" value="1"/>
</dbReference>
<evidence type="ECO:0000313" key="4">
    <source>
        <dbReference type="Proteomes" id="UP000678347"/>
    </source>
</evidence>
<feature type="domain" description="Solute-binding protein family 3/N-terminal" evidence="2">
    <location>
        <begin position="14"/>
        <end position="106"/>
    </location>
</feature>
<organism evidence="3 4">
    <name type="scientific">'Santalum album' aster yellows phytoplasma</name>
    <dbReference type="NCBI Taxonomy" id="2831467"/>
    <lineage>
        <taxon>Bacteria</taxon>
        <taxon>Bacillati</taxon>
        <taxon>Mycoplasmatota</taxon>
        <taxon>Mollicutes</taxon>
        <taxon>Acholeplasmatales</taxon>
        <taxon>Acholeplasmataceae</taxon>
        <taxon>Candidatus Phytoplasma</taxon>
        <taxon>16SrI (Aster yellows group)</taxon>
    </lineage>
</organism>
<gene>
    <name evidence="3" type="ORF">KE631_01345</name>
</gene>
<evidence type="ECO:0000313" key="3">
    <source>
        <dbReference type="EMBL" id="MBS2994000.1"/>
    </source>
</evidence>